<name>A0A077ZKV7_TRITR</name>
<organism evidence="2 3">
    <name type="scientific">Trichuris trichiura</name>
    <name type="common">Whipworm</name>
    <name type="synonym">Trichocephalus trichiurus</name>
    <dbReference type="NCBI Taxonomy" id="36087"/>
    <lineage>
        <taxon>Eukaryota</taxon>
        <taxon>Metazoa</taxon>
        <taxon>Ecdysozoa</taxon>
        <taxon>Nematoda</taxon>
        <taxon>Enoplea</taxon>
        <taxon>Dorylaimia</taxon>
        <taxon>Trichinellida</taxon>
        <taxon>Trichuridae</taxon>
        <taxon>Trichuris</taxon>
    </lineage>
</organism>
<proteinExistence type="predicted"/>
<dbReference type="Proteomes" id="UP000030665">
    <property type="component" value="Unassembled WGS sequence"/>
</dbReference>
<feature type="compositionally biased region" description="Basic residues" evidence="1">
    <location>
        <begin position="92"/>
        <end position="102"/>
    </location>
</feature>
<reference evidence="2" key="2">
    <citation type="submission" date="2014-03" db="EMBL/GenBank/DDBJ databases">
        <title>The whipworm genome and dual-species transcriptomics of an intimate host-pathogen interaction.</title>
        <authorList>
            <person name="Foth B.J."/>
            <person name="Tsai I.J."/>
            <person name="Reid A.J."/>
            <person name="Bancroft A.J."/>
            <person name="Nichol S."/>
            <person name="Tracey A."/>
            <person name="Holroyd N."/>
            <person name="Cotton J.A."/>
            <person name="Stanley E.J."/>
            <person name="Zarowiecki M."/>
            <person name="Liu J.Z."/>
            <person name="Huckvale T."/>
            <person name="Cooper P.J."/>
            <person name="Grencis R.K."/>
            <person name="Berriman M."/>
        </authorList>
    </citation>
    <scope>NUCLEOTIDE SEQUENCE [LARGE SCALE GENOMIC DNA]</scope>
</reference>
<evidence type="ECO:0000313" key="3">
    <source>
        <dbReference type="Proteomes" id="UP000030665"/>
    </source>
</evidence>
<dbReference type="EMBL" id="HG807033">
    <property type="protein sequence ID" value="CDW60348.1"/>
    <property type="molecule type" value="Genomic_DNA"/>
</dbReference>
<sequence>MATTPVHLSEFMWRRRIGTADAFDAILDVILRLHPPRQDEPPAPQSLPQSTVRRALTCTSIDALCLSRTQVNPSEAPPATSAVSRRQNAPILRRHRQAERLR</sequence>
<dbReference type="AlphaFoldDB" id="A0A077ZKV7"/>
<accession>A0A077ZKV7</accession>
<keyword evidence="3" id="KW-1185">Reference proteome</keyword>
<evidence type="ECO:0000256" key="1">
    <source>
        <dbReference type="SAM" id="MobiDB-lite"/>
    </source>
</evidence>
<gene>
    <name evidence="2" type="ORF">TTRE_0000871601</name>
</gene>
<feature type="region of interest" description="Disordered" evidence="1">
    <location>
        <begin position="69"/>
        <end position="102"/>
    </location>
</feature>
<reference evidence="2" key="1">
    <citation type="submission" date="2014-01" db="EMBL/GenBank/DDBJ databases">
        <authorList>
            <person name="Aslett M."/>
        </authorList>
    </citation>
    <scope>NUCLEOTIDE SEQUENCE</scope>
</reference>
<evidence type="ECO:0000313" key="2">
    <source>
        <dbReference type="EMBL" id="CDW60348.1"/>
    </source>
</evidence>
<protein>
    <submittedName>
        <fullName evidence="2">Uncharacterized protein</fullName>
    </submittedName>
</protein>